<dbReference type="RefSeq" id="WP_307255155.1">
    <property type="nucleotide sequence ID" value="NZ_JAUSTO010000013.1"/>
</dbReference>
<proteinExistence type="predicted"/>
<feature type="region of interest" description="Disordered" evidence="1">
    <location>
        <begin position="162"/>
        <end position="200"/>
    </location>
</feature>
<evidence type="ECO:0000313" key="3">
    <source>
        <dbReference type="Proteomes" id="UP001241537"/>
    </source>
</evidence>
<protein>
    <submittedName>
        <fullName evidence="2">Cytochrome c551/c552</fullName>
    </submittedName>
</protein>
<feature type="compositionally biased region" description="Acidic residues" evidence="1">
    <location>
        <begin position="190"/>
        <end position="200"/>
    </location>
</feature>
<comment type="caution">
    <text evidence="2">The sequence shown here is derived from an EMBL/GenBank/DDBJ whole genome shotgun (WGS) entry which is preliminary data.</text>
</comment>
<evidence type="ECO:0000313" key="2">
    <source>
        <dbReference type="EMBL" id="MDQ0153144.1"/>
    </source>
</evidence>
<dbReference type="AlphaFoldDB" id="A0AAE4ALE2"/>
<dbReference type="Proteomes" id="UP001241537">
    <property type="component" value="Unassembled WGS sequence"/>
</dbReference>
<reference evidence="2" key="1">
    <citation type="submission" date="2023-07" db="EMBL/GenBank/DDBJ databases">
        <title>Genomic Encyclopedia of Type Strains, Phase IV (KMG-IV): sequencing the most valuable type-strain genomes for metagenomic binning, comparative biology and taxonomic classification.</title>
        <authorList>
            <person name="Goeker M."/>
        </authorList>
    </citation>
    <scope>NUCLEOTIDE SEQUENCE</scope>
    <source>
        <strain evidence="2">DSM 19659</strain>
    </source>
</reference>
<gene>
    <name evidence="2" type="ORF">J2S20_001853</name>
</gene>
<dbReference type="EMBL" id="JAUSTO010000013">
    <property type="protein sequence ID" value="MDQ0153144.1"/>
    <property type="molecule type" value="Genomic_DNA"/>
</dbReference>
<keyword evidence="3" id="KW-1185">Reference proteome</keyword>
<accession>A0AAE4ALE2</accession>
<sequence length="200" mass="22776">MLKPQGYEETRASGDYEAPLLGGHHLIIKQVAEKESKNGNQMIVVLFDFAKNDRQPDLFAKAFKDDIRPEKKWPIGGTMYIPVLGSDGQTTRGYKTFCTCYEQSNDTQIKWVEDSVQWCGQFRNKKIGGAYGLVHEVYQGEEKVRTKLRWFVTDGKVDPDKIPNEKFLSDAEQEQLRPTSKDTGFMDIPDSADDEGLPFN</sequence>
<name>A0AAE4ALE2_9FIRM</name>
<organism evidence="2 3">
    <name type="scientific">Moryella indoligenes</name>
    <dbReference type="NCBI Taxonomy" id="371674"/>
    <lineage>
        <taxon>Bacteria</taxon>
        <taxon>Bacillati</taxon>
        <taxon>Bacillota</taxon>
        <taxon>Clostridia</taxon>
        <taxon>Lachnospirales</taxon>
        <taxon>Lachnospiraceae</taxon>
        <taxon>Moryella</taxon>
    </lineage>
</organism>
<evidence type="ECO:0000256" key="1">
    <source>
        <dbReference type="SAM" id="MobiDB-lite"/>
    </source>
</evidence>